<feature type="transmembrane region" description="Helical" evidence="5">
    <location>
        <begin position="196"/>
        <end position="219"/>
    </location>
</feature>
<evidence type="ECO:0000256" key="2">
    <source>
        <dbReference type="ARBA" id="ARBA00022692"/>
    </source>
</evidence>
<accession>A0A831QPR9</accession>
<feature type="transmembrane region" description="Helical" evidence="5">
    <location>
        <begin position="99"/>
        <end position="120"/>
    </location>
</feature>
<dbReference type="Proteomes" id="UP000886191">
    <property type="component" value="Unassembled WGS sequence"/>
</dbReference>
<dbReference type="PROSITE" id="PS50801">
    <property type="entry name" value="STAS"/>
    <property type="match status" value="1"/>
</dbReference>
<dbReference type="InterPro" id="IPR036513">
    <property type="entry name" value="STAS_dom_sf"/>
</dbReference>
<feature type="transmembrane region" description="Helical" evidence="5">
    <location>
        <begin position="46"/>
        <end position="62"/>
    </location>
</feature>
<dbReference type="Pfam" id="PF00916">
    <property type="entry name" value="Sulfate_transp"/>
    <property type="match status" value="1"/>
</dbReference>
<evidence type="ECO:0000256" key="5">
    <source>
        <dbReference type="SAM" id="Phobius"/>
    </source>
</evidence>
<feature type="transmembrane region" description="Helical" evidence="5">
    <location>
        <begin position="69"/>
        <end position="87"/>
    </location>
</feature>
<evidence type="ECO:0000256" key="1">
    <source>
        <dbReference type="ARBA" id="ARBA00004141"/>
    </source>
</evidence>
<dbReference type="EMBL" id="DRGL01000023">
    <property type="protein sequence ID" value="HEA20542.1"/>
    <property type="molecule type" value="Genomic_DNA"/>
</dbReference>
<dbReference type="GO" id="GO:0016020">
    <property type="term" value="C:membrane"/>
    <property type="evidence" value="ECO:0007669"/>
    <property type="project" value="UniProtKB-SubCell"/>
</dbReference>
<feature type="transmembrane region" description="Helical" evidence="5">
    <location>
        <begin position="132"/>
        <end position="154"/>
    </location>
</feature>
<dbReference type="Pfam" id="PF01740">
    <property type="entry name" value="STAS"/>
    <property type="match status" value="1"/>
</dbReference>
<dbReference type="CDD" id="cd07042">
    <property type="entry name" value="STAS_SulP_like_sulfate_transporter"/>
    <property type="match status" value="1"/>
</dbReference>
<evidence type="ECO:0000256" key="4">
    <source>
        <dbReference type="ARBA" id="ARBA00023136"/>
    </source>
</evidence>
<gene>
    <name evidence="7" type="ORF">ENH87_06450</name>
</gene>
<feature type="transmembrane region" description="Helical" evidence="5">
    <location>
        <begin position="289"/>
        <end position="310"/>
    </location>
</feature>
<feature type="domain" description="STAS" evidence="6">
    <location>
        <begin position="416"/>
        <end position="528"/>
    </location>
</feature>
<keyword evidence="2 5" id="KW-0812">Transmembrane</keyword>
<reference evidence="7" key="1">
    <citation type="journal article" date="2020" name="mSystems">
        <title>Genome- and Community-Level Interaction Insights into Carbon Utilization and Element Cycling Functions of Hydrothermarchaeota in Hydrothermal Sediment.</title>
        <authorList>
            <person name="Zhou Z."/>
            <person name="Liu Y."/>
            <person name="Xu W."/>
            <person name="Pan J."/>
            <person name="Luo Z.H."/>
            <person name="Li M."/>
        </authorList>
    </citation>
    <scope>NUCLEOTIDE SEQUENCE [LARGE SCALE GENOMIC DNA]</scope>
    <source>
        <strain evidence="7">HyVt-345</strain>
    </source>
</reference>
<evidence type="ECO:0000259" key="6">
    <source>
        <dbReference type="PROSITE" id="PS50801"/>
    </source>
</evidence>
<evidence type="ECO:0000256" key="3">
    <source>
        <dbReference type="ARBA" id="ARBA00022989"/>
    </source>
</evidence>
<proteinExistence type="predicted"/>
<name>A0A831QPR9_9FLAO</name>
<dbReference type="PANTHER" id="PTHR43310">
    <property type="entry name" value="SULFATE TRANSPORTER YBAR-RELATED"/>
    <property type="match status" value="1"/>
</dbReference>
<dbReference type="InterPro" id="IPR011547">
    <property type="entry name" value="SLC26A/SulP_dom"/>
</dbReference>
<feature type="transmembrane region" description="Helical" evidence="5">
    <location>
        <begin position="343"/>
        <end position="364"/>
    </location>
</feature>
<evidence type="ECO:0000313" key="7">
    <source>
        <dbReference type="EMBL" id="HEA20542.1"/>
    </source>
</evidence>
<dbReference type="PANTHER" id="PTHR43310:SF1">
    <property type="entry name" value="SULFATE TRANSPORTER YBAR-RELATED"/>
    <property type="match status" value="1"/>
</dbReference>
<dbReference type="SUPFAM" id="SSF52091">
    <property type="entry name" value="SpoIIaa-like"/>
    <property type="match status" value="1"/>
</dbReference>
<feature type="transmembrane region" description="Helical" evidence="5">
    <location>
        <begin position="376"/>
        <end position="409"/>
    </location>
</feature>
<dbReference type="InterPro" id="IPR052706">
    <property type="entry name" value="Membrane-Transporter-like"/>
</dbReference>
<keyword evidence="4 5" id="KW-0472">Membrane</keyword>
<comment type="caution">
    <text evidence="7">The sequence shown here is derived from an EMBL/GenBank/DDBJ whole genome shotgun (WGS) entry which is preliminary data.</text>
</comment>
<feature type="transmembrane region" description="Helical" evidence="5">
    <location>
        <begin position="247"/>
        <end position="269"/>
    </location>
</feature>
<keyword evidence="3 5" id="KW-1133">Transmembrane helix</keyword>
<feature type="transmembrane region" description="Helical" evidence="5">
    <location>
        <begin position="166"/>
        <end position="184"/>
    </location>
</feature>
<comment type="subcellular location">
    <subcellularLocation>
        <location evidence="1">Membrane</location>
        <topology evidence="1">Multi-pass membrane protein</topology>
    </subcellularLocation>
</comment>
<feature type="transmembrane region" description="Helical" evidence="5">
    <location>
        <begin position="316"/>
        <end position="336"/>
    </location>
</feature>
<dbReference type="Gene3D" id="3.30.750.24">
    <property type="entry name" value="STAS domain"/>
    <property type="match status" value="1"/>
</dbReference>
<dbReference type="InterPro" id="IPR002645">
    <property type="entry name" value="STAS_dom"/>
</dbReference>
<organism evidence="7">
    <name type="scientific">Pricia antarctica</name>
    <dbReference type="NCBI Taxonomy" id="641691"/>
    <lineage>
        <taxon>Bacteria</taxon>
        <taxon>Pseudomonadati</taxon>
        <taxon>Bacteroidota</taxon>
        <taxon>Flavobacteriia</taxon>
        <taxon>Flavobacteriales</taxon>
        <taxon>Flavobacteriaceae</taxon>
        <taxon>Pricia</taxon>
    </lineage>
</organism>
<feature type="transmembrane region" description="Helical" evidence="5">
    <location>
        <begin position="20"/>
        <end position="40"/>
    </location>
</feature>
<protein>
    <submittedName>
        <fullName evidence="7">SulP family inorganic anion transporter</fullName>
    </submittedName>
</protein>
<dbReference type="AlphaFoldDB" id="A0A831QPR9"/>
<sequence>MKKYLNLFDFRQKVDYKTEILSGLTVALALVPEAIAFALIPGFSPLTGLYAAFILCLITSVFGGRPGMISGATGAVAVVFIGLILELKRNFPGIEPETILNYVFATVILAGTLQITAGLLRLGKFIRLVPQPVMFGFVNGLAIIIFMAQFPNFYQKGTENLLPTGPFLTMLGLALLTMLIIWGLPKLTKAVPSSLVAIVVVSAIVIGFGVDTLTVAGIMGEGESISGGFPPISIPQIPLNFESFKIIFPYAAIVAGVGLIESLLTLNIIDEITETRGSGNRECVAQGTANIFSGFLSGMGGCAMIGQSLINVSAGARARLSGITAAVMLLIFIMFGSSLIERLPMAALVGLMFMVAIGTFEWASFKTFRKMPNSDVVVMVLVTLITAITHNLAIAVLLGVIISALAYSWENAKRIRARKLIDENGVKHYEIYGPLFFGSTTLFGEKFDVPNDPEEIIIDFKESRVADMSGIDALNKITERYAKVGKKVHLRHLSKDCIRLLKNADEIIDVNVLEDPTYTVMADKLNKKDDEEMKNPYKIWGL</sequence>